<keyword evidence="9 11" id="KW-0472">Membrane</keyword>
<dbReference type="PROSITE" id="PS50893">
    <property type="entry name" value="ABC_TRANSPORTER_2"/>
    <property type="match status" value="2"/>
</dbReference>
<dbReference type="SUPFAM" id="SSF52540">
    <property type="entry name" value="P-loop containing nucleoside triphosphate hydrolases"/>
    <property type="match status" value="2"/>
</dbReference>
<keyword evidence="7" id="KW-0315">Glutamine amidotransferase</keyword>
<evidence type="ECO:0000259" key="12">
    <source>
        <dbReference type="PROSITE" id="PS50893"/>
    </source>
</evidence>
<dbReference type="Gene3D" id="3.40.50.300">
    <property type="entry name" value="P-loop containing nucleotide triphosphate hydrolases"/>
    <property type="match status" value="2"/>
</dbReference>
<evidence type="ECO:0000259" key="13">
    <source>
        <dbReference type="PROSITE" id="PS50929"/>
    </source>
</evidence>
<comment type="caution">
    <text evidence="14">The sequence shown here is derived from an EMBL/GenBank/DDBJ whole genome shotgun (WGS) entry which is preliminary data.</text>
</comment>
<keyword evidence="15" id="KW-1185">Reference proteome</keyword>
<keyword evidence="4 11" id="KW-0812">Transmembrane</keyword>
<dbReference type="SMART" id="SM00382">
    <property type="entry name" value="AAA"/>
    <property type="match status" value="2"/>
</dbReference>
<reference evidence="14" key="1">
    <citation type="submission" date="2022-07" db="EMBL/GenBank/DDBJ databases">
        <title>Phylogenomic reconstructions and comparative analyses of Kickxellomycotina fungi.</title>
        <authorList>
            <person name="Reynolds N.K."/>
            <person name="Stajich J.E."/>
            <person name="Barry K."/>
            <person name="Grigoriev I.V."/>
            <person name="Crous P."/>
            <person name="Smith M.E."/>
        </authorList>
    </citation>
    <scope>NUCLEOTIDE SEQUENCE</scope>
    <source>
        <strain evidence="14">BCRC 34297</strain>
    </source>
</reference>
<dbReference type="Pfam" id="PF00664">
    <property type="entry name" value="ABC_membrane"/>
    <property type="match status" value="2"/>
</dbReference>
<keyword evidence="5" id="KW-0547">Nucleotide-binding</keyword>
<evidence type="ECO:0000256" key="9">
    <source>
        <dbReference type="ARBA" id="ARBA00023136"/>
    </source>
</evidence>
<gene>
    <name evidence="14" type="ORF">GGI19_002912</name>
</gene>
<dbReference type="InterPro" id="IPR036640">
    <property type="entry name" value="ABC1_TM_sf"/>
</dbReference>
<dbReference type="Pfam" id="PF13507">
    <property type="entry name" value="GATase_5"/>
    <property type="match status" value="1"/>
</dbReference>
<evidence type="ECO:0000256" key="6">
    <source>
        <dbReference type="ARBA" id="ARBA00022840"/>
    </source>
</evidence>
<keyword evidence="3" id="KW-1003">Cell membrane</keyword>
<name>A0A9W8LAU0_9FUNG</name>
<dbReference type="SUPFAM" id="SSF52317">
    <property type="entry name" value="Class I glutamine amidotransferase-like"/>
    <property type="match status" value="1"/>
</dbReference>
<evidence type="ECO:0000256" key="11">
    <source>
        <dbReference type="SAM" id="Phobius"/>
    </source>
</evidence>
<keyword evidence="10" id="KW-0325">Glycoprotein</keyword>
<evidence type="ECO:0000256" key="1">
    <source>
        <dbReference type="ARBA" id="ARBA00004651"/>
    </source>
</evidence>
<feature type="domain" description="ABC transmembrane type-1" evidence="13">
    <location>
        <begin position="340"/>
        <end position="525"/>
    </location>
</feature>
<dbReference type="GO" id="GO:0005524">
    <property type="term" value="F:ATP binding"/>
    <property type="evidence" value="ECO:0007669"/>
    <property type="project" value="UniProtKB-KW"/>
</dbReference>
<dbReference type="OrthoDB" id="6500128at2759"/>
<feature type="transmembrane region" description="Helical" evidence="11">
    <location>
        <begin position="1101"/>
        <end position="1122"/>
    </location>
</feature>
<dbReference type="PROSITE" id="PS50929">
    <property type="entry name" value="ABC_TM1F"/>
    <property type="match status" value="2"/>
</dbReference>
<feature type="transmembrane region" description="Helical" evidence="11">
    <location>
        <begin position="1002"/>
        <end position="1026"/>
    </location>
</feature>
<evidence type="ECO:0000256" key="2">
    <source>
        <dbReference type="ARBA" id="ARBA00022448"/>
    </source>
</evidence>
<evidence type="ECO:0000256" key="4">
    <source>
        <dbReference type="ARBA" id="ARBA00022692"/>
    </source>
</evidence>
<evidence type="ECO:0000313" key="14">
    <source>
        <dbReference type="EMBL" id="KAJ2753739.1"/>
    </source>
</evidence>
<comment type="subcellular location">
    <subcellularLocation>
        <location evidence="1">Cell membrane</location>
        <topology evidence="1">Multi-pass membrane protein</topology>
    </subcellularLocation>
</comment>
<keyword evidence="8 11" id="KW-1133">Transmembrane helix</keyword>
<dbReference type="Gene3D" id="3.40.50.880">
    <property type="match status" value="1"/>
</dbReference>
<evidence type="ECO:0000256" key="10">
    <source>
        <dbReference type="ARBA" id="ARBA00023180"/>
    </source>
</evidence>
<dbReference type="SMART" id="SM01211">
    <property type="entry name" value="GATase_5"/>
    <property type="match status" value="1"/>
</dbReference>
<evidence type="ECO:0000256" key="8">
    <source>
        <dbReference type="ARBA" id="ARBA00022989"/>
    </source>
</evidence>
<dbReference type="Proteomes" id="UP001140011">
    <property type="component" value="Unassembled WGS sequence"/>
</dbReference>
<dbReference type="GO" id="GO:0140359">
    <property type="term" value="F:ABC-type transporter activity"/>
    <property type="evidence" value="ECO:0007669"/>
    <property type="project" value="InterPro"/>
</dbReference>
<evidence type="ECO:0000256" key="5">
    <source>
        <dbReference type="ARBA" id="ARBA00022741"/>
    </source>
</evidence>
<dbReference type="CDD" id="cd03244">
    <property type="entry name" value="ABCC_MRP_domain2"/>
    <property type="match status" value="1"/>
</dbReference>
<accession>A0A9W8LAU0</accession>
<dbReference type="InterPro" id="IPR003439">
    <property type="entry name" value="ABC_transporter-like_ATP-bd"/>
</dbReference>
<feature type="domain" description="ABC transporter" evidence="12">
    <location>
        <begin position="1206"/>
        <end position="1432"/>
    </location>
</feature>
<proteinExistence type="predicted"/>
<dbReference type="InterPro" id="IPR050173">
    <property type="entry name" value="ABC_transporter_C-like"/>
</dbReference>
<dbReference type="Gene3D" id="1.20.1560.10">
    <property type="entry name" value="ABC transporter type 1, transmembrane domain"/>
    <property type="match status" value="2"/>
</dbReference>
<dbReference type="CDD" id="cd03250">
    <property type="entry name" value="ABCC_MRP_domain1"/>
    <property type="match status" value="1"/>
</dbReference>
<organism evidence="14 15">
    <name type="scientific">Coemansia pectinata</name>
    <dbReference type="NCBI Taxonomy" id="1052879"/>
    <lineage>
        <taxon>Eukaryota</taxon>
        <taxon>Fungi</taxon>
        <taxon>Fungi incertae sedis</taxon>
        <taxon>Zoopagomycota</taxon>
        <taxon>Kickxellomycotina</taxon>
        <taxon>Kickxellomycetes</taxon>
        <taxon>Kickxellales</taxon>
        <taxon>Kickxellaceae</taxon>
        <taxon>Coemansia</taxon>
    </lineage>
</organism>
<dbReference type="GO" id="GO:0016887">
    <property type="term" value="F:ATP hydrolysis activity"/>
    <property type="evidence" value="ECO:0007669"/>
    <property type="project" value="InterPro"/>
</dbReference>
<dbReference type="Pfam" id="PF00005">
    <property type="entry name" value="ABC_tran"/>
    <property type="match status" value="2"/>
</dbReference>
<dbReference type="InterPro" id="IPR029062">
    <property type="entry name" value="Class_I_gatase-like"/>
</dbReference>
<sequence length="1445" mass="157635">MVEVTGTGVFLDGMQGSQLPIVVAHGEGRARFASDSARQAFIDEELSAVRYVDRTSYQTRDERIAYPMNPNGSELNLAAVSTADGRVLAIMPHPERVVRTDANSYLPQDLTLHVLGSLIVLGQVTSRGQIDSRAYVCRLLSGLRTKNNPMPEVASPPMSVGPEDTEPLLSRLTYHWVLRSLRSTANVTVPQPPASMDPHSLLLWFNSHWQRQITCGQYPLAHTLGRAFASDLCLASGLRLIVYVNDVALPILVARMLRELSVNTFSMPHALTALSTYSVLSVIATVIEQNQIDLKDKVKLKIRIALTTAVHQSMLAGGSLTNSSVEAQRLDTDMYSCGIRNTQQLATHIVNLTGAIWLPVRVTAGLYVFYRQVGWAVVPGIAIVLLYLPLRKLLVSRSTRAQAQAAKASSQRVGLLTQLVENIIPLRMLGWDRLLADRIQELREHNELKFTVESNMATSLLSFVRTACRSGGPLGSLFIYSVYYYLTSNGNGDLYVTADQVYIVQAILRELFPLLIDVPHAFDSWWAARRPYEQIEGLLLLQPETSQESRSSTLPASTAIQIVDGTFTWASSTSADRAQTLSIPKLDVTRGQLIAVVGKVGAGKSSLLLALLGEMKQTGEVLINHKLKFAHVSQIPWLMSTTIRDNILFGLPYDETWFTKVIDVCELQHDIDHLVLRDQTIVGNGGMALSGGQRMRVALARAVYARPQVILLDDILASVDANVSRRLVDRVLSPSSGLLTGSTCIVVTQSPAVLAIAHGVCVVSKGQVSGPRTLNELLSDASTDFCAIAGISTVEPPVLAEPLLLATPPNSSSLRSATIDKGSDDNDNVAVPATSLVIKAQSAYQWQQYLVPVRYMLRLCGGSVVALHCLTVAAQCIASRKAQLWLAKPIPLAHEHTDMATQPWHPTMWHFAMCAAWWAADVTLELGGQWWTEVVWRRSMFVKSHGELLSSTAGAPLSFFASMPLGRILSLFTDSQQDVDTRMPQRLANLATFAVKLAFESWVILTFHPALVASIVAVIIAMRYIVTASRGPLAVYLAAQTDARPMIDEQYQEALAGAQTIRAFGAHDYAAQKLSTRVSAFVGAQRAGDCVETWIDMAMSLLRCAVTSIAFAIALLGAANGVSIDPTYMSLVYWSITFLLARIQHLVRHSHALHSSLDRAARFIEFTDMESEADIRDRKLKKDNVPEHWPDSGAIVFNKVCAHYGTPSGGVKLTSDKVPAEHALNQMSFTIEGGQHVGIVGRTGAGKTSIAMALLGLLSPESGTITIDSIEITSIALDTLRKRLAVVPQSAPVLQGTVRFNVDPRSAHSDDEILCVLDAVGLSECCLDNTALEAWSIGQRQLLSVARAMLKQSRVLILDEATASIDPQANRRLHAVIRQKFMQCTVIVIAHRLETIYDCDQILVIDGGQVCERGSPAALLANPKSRFALMAATNTKSQAMMADST</sequence>
<dbReference type="InterPro" id="IPR003593">
    <property type="entry name" value="AAA+_ATPase"/>
</dbReference>
<dbReference type="InterPro" id="IPR017871">
    <property type="entry name" value="ABC_transporter-like_CS"/>
</dbReference>
<dbReference type="PROSITE" id="PS00211">
    <property type="entry name" value="ABC_TRANSPORTER_1"/>
    <property type="match status" value="1"/>
</dbReference>
<keyword evidence="2" id="KW-0813">Transport</keyword>
<dbReference type="InterPro" id="IPR027417">
    <property type="entry name" value="P-loop_NTPase"/>
</dbReference>
<keyword evidence="6" id="KW-0067">ATP-binding</keyword>
<dbReference type="GO" id="GO:0005886">
    <property type="term" value="C:plasma membrane"/>
    <property type="evidence" value="ECO:0007669"/>
    <property type="project" value="UniProtKB-SubCell"/>
</dbReference>
<dbReference type="SUPFAM" id="SSF90123">
    <property type="entry name" value="ABC transporter transmembrane region"/>
    <property type="match status" value="2"/>
</dbReference>
<dbReference type="FunFam" id="3.40.50.300:FF:002145">
    <property type="entry name" value="ABC transporter (MsbA subfamily)"/>
    <property type="match status" value="1"/>
</dbReference>
<feature type="domain" description="ABC transmembrane type-1" evidence="13">
    <location>
        <begin position="945"/>
        <end position="1155"/>
    </location>
</feature>
<feature type="domain" description="ABC transporter" evidence="12">
    <location>
        <begin position="560"/>
        <end position="790"/>
    </location>
</feature>
<dbReference type="EMBL" id="JANBUH010000166">
    <property type="protein sequence ID" value="KAJ2753739.1"/>
    <property type="molecule type" value="Genomic_DNA"/>
</dbReference>
<dbReference type="PANTHER" id="PTHR24223">
    <property type="entry name" value="ATP-BINDING CASSETTE SUB-FAMILY C"/>
    <property type="match status" value="1"/>
</dbReference>
<evidence type="ECO:0000256" key="7">
    <source>
        <dbReference type="ARBA" id="ARBA00022962"/>
    </source>
</evidence>
<dbReference type="InterPro" id="IPR011527">
    <property type="entry name" value="ABC1_TM_dom"/>
</dbReference>
<evidence type="ECO:0000313" key="15">
    <source>
        <dbReference type="Proteomes" id="UP001140011"/>
    </source>
</evidence>
<evidence type="ECO:0000256" key="3">
    <source>
        <dbReference type="ARBA" id="ARBA00022475"/>
    </source>
</evidence>
<protein>
    <submittedName>
        <fullName evidence="14">Uncharacterized protein</fullName>
    </submittedName>
</protein>